<evidence type="ECO:0000256" key="2">
    <source>
        <dbReference type="SAM" id="Phobius"/>
    </source>
</evidence>
<comment type="caution">
    <text evidence="3">The sequence shown here is derived from an EMBL/GenBank/DDBJ whole genome shotgun (WGS) entry which is preliminary data.</text>
</comment>
<protein>
    <submittedName>
        <fullName evidence="3">Uncharacterized protein</fullName>
    </submittedName>
</protein>
<evidence type="ECO:0000313" key="4">
    <source>
        <dbReference type="Proteomes" id="UP001347796"/>
    </source>
</evidence>
<dbReference type="Proteomes" id="UP001347796">
    <property type="component" value="Unassembled WGS sequence"/>
</dbReference>
<evidence type="ECO:0000256" key="1">
    <source>
        <dbReference type="SAM" id="Coils"/>
    </source>
</evidence>
<accession>A0AAN8KF56</accession>
<sequence length="304" mass="35986">MGLTTRQSSNPNEKKPFFHDVEYDKNSYRQSFNIFFFFLKAISSVCYFYHLYFLDLFRVHPRLSKKLSNDELRGIKQYVDQQVFHQSEKIISRLLYLETQADVNKTQHEKDIETLSSEIKQEKTFSLEYKREFTSLSNILHARDARHQQHRQKLEDELRIKTLELEDSDIRCTELKSTIHSKDRLIAEHKETIAELETMCLKLVKEREDSNEINRLSNDILKLKYSISNKDRALNNLRKQLDTTRPTVNKMACDGIHCSSAKYLQECKTQLIAKCEETAILNFQIEEGKRKLKEQKKILDGQLL</sequence>
<dbReference type="EMBL" id="JAZGQO010000002">
    <property type="protein sequence ID" value="KAK6192479.1"/>
    <property type="molecule type" value="Genomic_DNA"/>
</dbReference>
<keyword evidence="2" id="KW-0472">Membrane</keyword>
<keyword evidence="1" id="KW-0175">Coiled coil</keyword>
<feature type="transmembrane region" description="Helical" evidence="2">
    <location>
        <begin position="34"/>
        <end position="57"/>
    </location>
</feature>
<keyword evidence="2" id="KW-0812">Transmembrane</keyword>
<gene>
    <name evidence="3" type="ORF">SNE40_003937</name>
</gene>
<feature type="coiled-coil region" evidence="1">
    <location>
        <begin position="151"/>
        <end position="206"/>
    </location>
</feature>
<organism evidence="3 4">
    <name type="scientific">Patella caerulea</name>
    <name type="common">Rayed Mediterranean limpet</name>
    <dbReference type="NCBI Taxonomy" id="87958"/>
    <lineage>
        <taxon>Eukaryota</taxon>
        <taxon>Metazoa</taxon>
        <taxon>Spiralia</taxon>
        <taxon>Lophotrochozoa</taxon>
        <taxon>Mollusca</taxon>
        <taxon>Gastropoda</taxon>
        <taxon>Patellogastropoda</taxon>
        <taxon>Patelloidea</taxon>
        <taxon>Patellidae</taxon>
        <taxon>Patella</taxon>
    </lineage>
</organism>
<keyword evidence="4" id="KW-1185">Reference proteome</keyword>
<name>A0AAN8KF56_PATCE</name>
<dbReference type="AlphaFoldDB" id="A0AAN8KF56"/>
<reference evidence="3 4" key="1">
    <citation type="submission" date="2024-01" db="EMBL/GenBank/DDBJ databases">
        <title>The genome of the rayed Mediterranean limpet Patella caerulea (Linnaeus, 1758).</title>
        <authorList>
            <person name="Anh-Thu Weber A."/>
            <person name="Halstead-Nussloch G."/>
        </authorList>
    </citation>
    <scope>NUCLEOTIDE SEQUENCE [LARGE SCALE GENOMIC DNA]</scope>
    <source>
        <strain evidence="3">AATW-2023a</strain>
        <tissue evidence="3">Whole specimen</tissue>
    </source>
</reference>
<keyword evidence="2" id="KW-1133">Transmembrane helix</keyword>
<proteinExistence type="predicted"/>
<evidence type="ECO:0000313" key="3">
    <source>
        <dbReference type="EMBL" id="KAK6192479.1"/>
    </source>
</evidence>